<dbReference type="PROSITE" id="PS51319">
    <property type="entry name" value="TFIIS_N"/>
    <property type="match status" value="1"/>
</dbReference>
<dbReference type="Pfam" id="PF01096">
    <property type="entry name" value="Zn_ribbon_TFIIS"/>
    <property type="match status" value="1"/>
</dbReference>
<accession>A0ABD0XGJ7</accession>
<dbReference type="InterPro" id="IPR017923">
    <property type="entry name" value="TFIIS_N"/>
</dbReference>
<evidence type="ECO:0000259" key="18">
    <source>
        <dbReference type="PROSITE" id="PS51321"/>
    </source>
</evidence>
<dbReference type="AlphaFoldDB" id="A0ABD0XGJ7"/>
<evidence type="ECO:0000313" key="20">
    <source>
        <dbReference type="Proteomes" id="UP001557470"/>
    </source>
</evidence>
<dbReference type="EMBL" id="JAGEUA010000001">
    <property type="protein sequence ID" value="KAL1020573.1"/>
    <property type="molecule type" value="Genomic_DNA"/>
</dbReference>
<dbReference type="SUPFAM" id="SSF47676">
    <property type="entry name" value="Conserved domain common to transcription factors TFIIS, elongin A, CRSP70"/>
    <property type="match status" value="1"/>
</dbReference>
<dbReference type="PIRSF" id="PIRSF006704">
    <property type="entry name" value="TF_IIS"/>
    <property type="match status" value="1"/>
</dbReference>
<comment type="similarity">
    <text evidence="2 14">Belongs to the TFS-II family.</text>
</comment>
<dbReference type="PROSITE" id="PS00466">
    <property type="entry name" value="ZF_TFIIS_1"/>
    <property type="match status" value="1"/>
</dbReference>
<organism evidence="19 20">
    <name type="scientific">Umbra pygmaea</name>
    <name type="common">Eastern mudminnow</name>
    <dbReference type="NCBI Taxonomy" id="75934"/>
    <lineage>
        <taxon>Eukaryota</taxon>
        <taxon>Metazoa</taxon>
        <taxon>Chordata</taxon>
        <taxon>Craniata</taxon>
        <taxon>Vertebrata</taxon>
        <taxon>Euteleostomi</taxon>
        <taxon>Actinopterygii</taxon>
        <taxon>Neopterygii</taxon>
        <taxon>Teleostei</taxon>
        <taxon>Protacanthopterygii</taxon>
        <taxon>Esociformes</taxon>
        <taxon>Umbridae</taxon>
        <taxon>Umbra</taxon>
    </lineage>
</organism>
<evidence type="ECO:0000256" key="3">
    <source>
        <dbReference type="ARBA" id="ARBA00022553"/>
    </source>
</evidence>
<dbReference type="Pfam" id="PF07500">
    <property type="entry name" value="TFIIS_M"/>
    <property type="match status" value="1"/>
</dbReference>
<evidence type="ECO:0000256" key="13">
    <source>
        <dbReference type="PROSITE-ProRule" id="PRU00649"/>
    </source>
</evidence>
<keyword evidence="10 13" id="KW-0539">Nucleus</keyword>
<sequence length="308" mass="34347">MAKDQEVERIAKKLDKMVHKKNTDGAIDLLKELKNMKMSLETLQSTRIGMSVNAVRKQSSEEEVQTLAKSLIKSWKKLLDGAEGKTTDDKRDGSPLRSTMSTDSPGSSDKSSKKQPLPETPKTPTTPTTPTTPKFTSFPPAPVTTDSVRTKCRELLVAALQTDGDHMTIGADTEHLAAQIEDYILEFRSTDQKYKSRLRSRISNLRDQKNPDLRRNVLAGNIAPERIANMAAEEMASAELKEMRKALTKDAIREHQLSKVGGTETDMFQCGKCRGKNCTYTQVQTRSADEPMTTFVLCNGCGNRWKFC</sequence>
<feature type="domain" description="TFIIS N-terminal" evidence="17">
    <location>
        <begin position="5"/>
        <end position="82"/>
    </location>
</feature>
<dbReference type="GO" id="GO:0003677">
    <property type="term" value="F:DNA binding"/>
    <property type="evidence" value="ECO:0007669"/>
    <property type="project" value="UniProtKB-KW"/>
</dbReference>
<feature type="compositionally biased region" description="Low complexity" evidence="15">
    <location>
        <begin position="120"/>
        <end position="138"/>
    </location>
</feature>
<dbReference type="InterPro" id="IPR035100">
    <property type="entry name" value="TF_IIS-typ"/>
</dbReference>
<evidence type="ECO:0000259" key="17">
    <source>
        <dbReference type="PROSITE" id="PS51319"/>
    </source>
</evidence>
<comment type="subcellular location">
    <subcellularLocation>
        <location evidence="1 13 14">Nucleus</location>
    </subcellularLocation>
</comment>
<evidence type="ECO:0000256" key="7">
    <source>
        <dbReference type="ARBA" id="ARBA00023015"/>
    </source>
</evidence>
<dbReference type="SUPFAM" id="SSF46942">
    <property type="entry name" value="Elongation factor TFIIS domain 2"/>
    <property type="match status" value="1"/>
</dbReference>
<keyword evidence="8 14" id="KW-0238">DNA-binding</keyword>
<comment type="function">
    <text evidence="11">Necessary for efficient RNA polymerase II transcription elongation past template-encoded arresting sites. The arresting sites in DNA have the property of trapping a certain fraction of elongating RNA polymerases that pass through, resulting in locked ternary complexes. Cleavage of the nascent transcript by S-II allows the resumption of elongation from the new 3'-terminus.</text>
</comment>
<dbReference type="FunFam" id="2.20.25.10:FF:000001">
    <property type="entry name" value="Probable Transcription elongation factor S-II"/>
    <property type="match status" value="1"/>
</dbReference>
<evidence type="ECO:0000256" key="11">
    <source>
        <dbReference type="ARBA" id="ARBA00025408"/>
    </source>
</evidence>
<evidence type="ECO:0000256" key="15">
    <source>
        <dbReference type="SAM" id="MobiDB-lite"/>
    </source>
</evidence>
<keyword evidence="6 14" id="KW-0862">Zinc</keyword>
<dbReference type="SMART" id="SM00440">
    <property type="entry name" value="ZnF_C2C2"/>
    <property type="match status" value="1"/>
</dbReference>
<dbReference type="GO" id="GO:0006351">
    <property type="term" value="P:DNA-templated transcription"/>
    <property type="evidence" value="ECO:0007669"/>
    <property type="project" value="UniProtKB-UniRule"/>
</dbReference>
<dbReference type="Proteomes" id="UP001557470">
    <property type="component" value="Unassembled WGS sequence"/>
</dbReference>
<dbReference type="GO" id="GO:0005634">
    <property type="term" value="C:nucleus"/>
    <property type="evidence" value="ECO:0007669"/>
    <property type="project" value="UniProtKB-SubCell"/>
</dbReference>
<evidence type="ECO:0000256" key="8">
    <source>
        <dbReference type="ARBA" id="ARBA00023125"/>
    </source>
</evidence>
<proteinExistence type="inferred from homology"/>
<dbReference type="CDD" id="cd13749">
    <property type="entry name" value="Zn-ribbon_TFIIS"/>
    <property type="match status" value="1"/>
</dbReference>
<evidence type="ECO:0000259" key="16">
    <source>
        <dbReference type="PROSITE" id="PS51133"/>
    </source>
</evidence>
<keyword evidence="4 14" id="KW-0479">Metal-binding</keyword>
<keyword evidence="9 14" id="KW-0804">Transcription</keyword>
<dbReference type="PANTHER" id="PTHR11477:SF3">
    <property type="entry name" value="TRANSCRIPTION ELONGATION FACTOR A PROTEIN 2"/>
    <property type="match status" value="1"/>
</dbReference>
<dbReference type="PANTHER" id="PTHR11477">
    <property type="entry name" value="TRANSCRIPTION FACTOR S-II ZINC FINGER DOMAIN-CONTAINING PROTEIN"/>
    <property type="match status" value="1"/>
</dbReference>
<evidence type="ECO:0000256" key="10">
    <source>
        <dbReference type="ARBA" id="ARBA00023242"/>
    </source>
</evidence>
<dbReference type="InterPro" id="IPR006289">
    <property type="entry name" value="TFSII"/>
</dbReference>
<feature type="domain" description="TFIIS central" evidence="18">
    <location>
        <begin position="148"/>
        <end position="263"/>
    </location>
</feature>
<feature type="region of interest" description="Disordered" evidence="15">
    <location>
        <begin position="82"/>
        <end position="146"/>
    </location>
</feature>
<dbReference type="SMART" id="SM00509">
    <property type="entry name" value="TFS2N"/>
    <property type="match status" value="1"/>
</dbReference>
<dbReference type="InterPro" id="IPR001222">
    <property type="entry name" value="Znf_TFIIS"/>
</dbReference>
<name>A0ABD0XGJ7_UMBPY</name>
<dbReference type="PROSITE" id="PS51133">
    <property type="entry name" value="ZF_TFIIS_2"/>
    <property type="match status" value="1"/>
</dbReference>
<dbReference type="CDD" id="cd00183">
    <property type="entry name" value="TFIIS_I"/>
    <property type="match status" value="1"/>
</dbReference>
<dbReference type="Gene3D" id="1.20.930.10">
    <property type="entry name" value="Conserved domain common to transcription factors TFIIS, elongin A, CRSP70"/>
    <property type="match status" value="1"/>
</dbReference>
<dbReference type="Pfam" id="PF08711">
    <property type="entry name" value="Med26"/>
    <property type="match status" value="1"/>
</dbReference>
<keyword evidence="7 14" id="KW-0805">Transcription regulation</keyword>
<dbReference type="InterPro" id="IPR003617">
    <property type="entry name" value="TFIIS/CRSP70_N_sub"/>
</dbReference>
<evidence type="ECO:0000256" key="2">
    <source>
        <dbReference type="ARBA" id="ARBA00009647"/>
    </source>
</evidence>
<dbReference type="InterPro" id="IPR036575">
    <property type="entry name" value="TFIIS_cen_dom_sf"/>
</dbReference>
<evidence type="ECO:0000256" key="6">
    <source>
        <dbReference type="ARBA" id="ARBA00022833"/>
    </source>
</evidence>
<keyword evidence="5 12" id="KW-0863">Zinc-finger</keyword>
<protein>
    <recommendedName>
        <fullName evidence="14">Transcription elongation factor</fullName>
    </recommendedName>
</protein>
<keyword evidence="20" id="KW-1185">Reference proteome</keyword>
<dbReference type="GO" id="GO:0008270">
    <property type="term" value="F:zinc ion binding"/>
    <property type="evidence" value="ECO:0007669"/>
    <property type="project" value="UniProtKB-UniRule"/>
</dbReference>
<feature type="compositionally biased region" description="Basic and acidic residues" evidence="15">
    <location>
        <begin position="82"/>
        <end position="94"/>
    </location>
</feature>
<feature type="domain" description="TFIIS-type" evidence="16">
    <location>
        <begin position="266"/>
        <end position="306"/>
    </location>
</feature>
<evidence type="ECO:0000256" key="5">
    <source>
        <dbReference type="ARBA" id="ARBA00022771"/>
    </source>
</evidence>
<evidence type="ECO:0000256" key="14">
    <source>
        <dbReference type="RuleBase" id="RU368078"/>
    </source>
</evidence>
<keyword evidence="3" id="KW-0597">Phosphoprotein</keyword>
<comment type="caution">
    <text evidence="19">The sequence shown here is derived from an EMBL/GenBank/DDBJ whole genome shotgun (WGS) entry which is preliminary data.</text>
</comment>
<evidence type="ECO:0000256" key="12">
    <source>
        <dbReference type="PROSITE-ProRule" id="PRU00472"/>
    </source>
</evidence>
<gene>
    <name evidence="19" type="ORF">UPYG_G00001910</name>
</gene>
<dbReference type="InterPro" id="IPR035441">
    <property type="entry name" value="TFIIS/LEDGF_dom_sf"/>
</dbReference>
<dbReference type="Gene3D" id="2.20.25.10">
    <property type="match status" value="1"/>
</dbReference>
<evidence type="ECO:0000256" key="4">
    <source>
        <dbReference type="ARBA" id="ARBA00022723"/>
    </source>
</evidence>
<evidence type="ECO:0000256" key="9">
    <source>
        <dbReference type="ARBA" id="ARBA00023163"/>
    </source>
</evidence>
<evidence type="ECO:0000313" key="19">
    <source>
        <dbReference type="EMBL" id="KAL1020573.1"/>
    </source>
</evidence>
<dbReference type="SMART" id="SM00510">
    <property type="entry name" value="TFS2M"/>
    <property type="match status" value="1"/>
</dbReference>
<dbReference type="Gene3D" id="1.10.472.30">
    <property type="entry name" value="Transcription elongation factor S-II, central domain"/>
    <property type="match status" value="1"/>
</dbReference>
<dbReference type="PROSITE" id="PS51321">
    <property type="entry name" value="TFIIS_CENTRAL"/>
    <property type="match status" value="1"/>
</dbReference>
<dbReference type="InterPro" id="IPR003618">
    <property type="entry name" value="TFIIS_cen_dom"/>
</dbReference>
<dbReference type="NCBIfam" id="TIGR01385">
    <property type="entry name" value="TFSII"/>
    <property type="match status" value="1"/>
</dbReference>
<dbReference type="SUPFAM" id="SSF57783">
    <property type="entry name" value="Zinc beta-ribbon"/>
    <property type="match status" value="1"/>
</dbReference>
<dbReference type="FunFam" id="1.20.930.10:FF:000002">
    <property type="entry name" value="Transcription elongation factor A (SII), 1"/>
    <property type="match status" value="1"/>
</dbReference>
<evidence type="ECO:0000256" key="1">
    <source>
        <dbReference type="ARBA" id="ARBA00004123"/>
    </source>
</evidence>
<reference evidence="19 20" key="1">
    <citation type="submission" date="2024-06" db="EMBL/GenBank/DDBJ databases">
        <authorList>
            <person name="Pan Q."/>
            <person name="Wen M."/>
            <person name="Jouanno E."/>
            <person name="Zahm M."/>
            <person name="Klopp C."/>
            <person name="Cabau C."/>
            <person name="Louis A."/>
            <person name="Berthelot C."/>
            <person name="Parey E."/>
            <person name="Roest Crollius H."/>
            <person name="Montfort J."/>
            <person name="Robinson-Rechavi M."/>
            <person name="Bouchez O."/>
            <person name="Lampietro C."/>
            <person name="Lopez Roques C."/>
            <person name="Donnadieu C."/>
            <person name="Postlethwait J."/>
            <person name="Bobe J."/>
            <person name="Verreycken H."/>
            <person name="Guiguen Y."/>
        </authorList>
    </citation>
    <scope>NUCLEOTIDE SEQUENCE [LARGE SCALE GENOMIC DNA]</scope>
    <source>
        <strain evidence="19">Up_M1</strain>
        <tissue evidence="19">Testis</tissue>
    </source>
</reference>